<comment type="caution">
    <text evidence="1">The sequence shown here is derived from an EMBL/GenBank/DDBJ whole genome shotgun (WGS) entry which is preliminary data.</text>
</comment>
<organism evidence="1 2">
    <name type="scientific">Coniophora puteana (strain RWD-64-598)</name>
    <name type="common">Brown rot fungus</name>
    <dbReference type="NCBI Taxonomy" id="741705"/>
    <lineage>
        <taxon>Eukaryota</taxon>
        <taxon>Fungi</taxon>
        <taxon>Dikarya</taxon>
        <taxon>Basidiomycota</taxon>
        <taxon>Agaricomycotina</taxon>
        <taxon>Agaricomycetes</taxon>
        <taxon>Agaricomycetidae</taxon>
        <taxon>Boletales</taxon>
        <taxon>Coniophorineae</taxon>
        <taxon>Coniophoraceae</taxon>
        <taxon>Coniophora</taxon>
    </lineage>
</organism>
<sequence length="368" mass="40172">MASFMHLVPVELMSFIFEDCIALFTNQDGVLGRSMAAITSAYESGFTLRMSAAIGVLSPSQIRGFGTMRESGICGILNFITMKLGYIKELVVHSADVDIADLVTAIVHSSLTPSDSGVAIVIKLDNIGVLGERSIHLLQLSRLNLEDPLHLCQRFLAALCFRAPLEYLGIEESYYPCADTSILLPALQDVFTTFHELRVNEAGEFAVDRPGYYSALALVTTGGYRTQEVSSSFFFVVSLDVVSGTDNHRSSLDVSAQTLAFILKATPCIQYLRTKRVRVEDVVQVLRPSPVAGGAYLVPAPQLKDLALDCIDFLPEDQYGKPSELKMFTSLLFPDSGGLLYDYPLLDRVGDAGPEAMVQTFKAKDSQA</sequence>
<name>A0A5M3MJQ5_CONPW</name>
<evidence type="ECO:0000313" key="2">
    <source>
        <dbReference type="Proteomes" id="UP000053558"/>
    </source>
</evidence>
<reference evidence="2" key="1">
    <citation type="journal article" date="2012" name="Science">
        <title>The Paleozoic origin of enzymatic lignin decomposition reconstructed from 31 fungal genomes.</title>
        <authorList>
            <person name="Floudas D."/>
            <person name="Binder M."/>
            <person name="Riley R."/>
            <person name="Barry K."/>
            <person name="Blanchette R.A."/>
            <person name="Henrissat B."/>
            <person name="Martinez A.T."/>
            <person name="Otillar R."/>
            <person name="Spatafora J.W."/>
            <person name="Yadav J.S."/>
            <person name="Aerts A."/>
            <person name="Benoit I."/>
            <person name="Boyd A."/>
            <person name="Carlson A."/>
            <person name="Copeland A."/>
            <person name="Coutinho P.M."/>
            <person name="de Vries R.P."/>
            <person name="Ferreira P."/>
            <person name="Findley K."/>
            <person name="Foster B."/>
            <person name="Gaskell J."/>
            <person name="Glotzer D."/>
            <person name="Gorecki P."/>
            <person name="Heitman J."/>
            <person name="Hesse C."/>
            <person name="Hori C."/>
            <person name="Igarashi K."/>
            <person name="Jurgens J.A."/>
            <person name="Kallen N."/>
            <person name="Kersten P."/>
            <person name="Kohler A."/>
            <person name="Kuees U."/>
            <person name="Kumar T.K.A."/>
            <person name="Kuo A."/>
            <person name="LaButti K."/>
            <person name="Larrondo L.F."/>
            <person name="Lindquist E."/>
            <person name="Ling A."/>
            <person name="Lombard V."/>
            <person name="Lucas S."/>
            <person name="Lundell T."/>
            <person name="Martin R."/>
            <person name="McLaughlin D.J."/>
            <person name="Morgenstern I."/>
            <person name="Morin E."/>
            <person name="Murat C."/>
            <person name="Nagy L.G."/>
            <person name="Nolan M."/>
            <person name="Ohm R.A."/>
            <person name="Patyshakuliyeva A."/>
            <person name="Rokas A."/>
            <person name="Ruiz-Duenas F.J."/>
            <person name="Sabat G."/>
            <person name="Salamov A."/>
            <person name="Samejima M."/>
            <person name="Schmutz J."/>
            <person name="Slot J.C."/>
            <person name="St John F."/>
            <person name="Stenlid J."/>
            <person name="Sun H."/>
            <person name="Sun S."/>
            <person name="Syed K."/>
            <person name="Tsang A."/>
            <person name="Wiebenga A."/>
            <person name="Young D."/>
            <person name="Pisabarro A."/>
            <person name="Eastwood D.C."/>
            <person name="Martin F."/>
            <person name="Cullen D."/>
            <person name="Grigoriev I.V."/>
            <person name="Hibbett D.S."/>
        </authorList>
    </citation>
    <scope>NUCLEOTIDE SEQUENCE [LARGE SCALE GENOMIC DNA]</scope>
    <source>
        <strain evidence="2">RWD-64-598 SS2</strain>
    </source>
</reference>
<keyword evidence="2" id="KW-1185">Reference proteome</keyword>
<proteinExistence type="predicted"/>
<dbReference type="Proteomes" id="UP000053558">
    <property type="component" value="Unassembled WGS sequence"/>
</dbReference>
<evidence type="ECO:0000313" key="1">
    <source>
        <dbReference type="EMBL" id="EIW79160.1"/>
    </source>
</evidence>
<dbReference type="AlphaFoldDB" id="A0A5M3MJQ5"/>
<dbReference type="RefSeq" id="XP_007770542.1">
    <property type="nucleotide sequence ID" value="XM_007772352.1"/>
</dbReference>
<accession>A0A5M3MJQ5</accession>
<dbReference type="KEGG" id="cput:CONPUDRAFT_74661"/>
<dbReference type="EMBL" id="JH711581">
    <property type="protein sequence ID" value="EIW79160.1"/>
    <property type="molecule type" value="Genomic_DNA"/>
</dbReference>
<dbReference type="GeneID" id="19209275"/>
<protein>
    <submittedName>
        <fullName evidence="1">Uncharacterized protein</fullName>
    </submittedName>
</protein>
<gene>
    <name evidence="1" type="ORF">CONPUDRAFT_74661</name>
</gene>